<organism evidence="2 3">
    <name type="scientific">Sorangium cellulosum</name>
    <name type="common">Polyangium cellulosum</name>
    <dbReference type="NCBI Taxonomy" id="56"/>
    <lineage>
        <taxon>Bacteria</taxon>
        <taxon>Pseudomonadati</taxon>
        <taxon>Myxococcota</taxon>
        <taxon>Polyangia</taxon>
        <taxon>Polyangiales</taxon>
        <taxon>Polyangiaceae</taxon>
        <taxon>Sorangium</taxon>
    </lineage>
</organism>
<dbReference type="EMBL" id="JEMC01002261">
    <property type="protein sequence ID" value="KYF89283.1"/>
    <property type="molecule type" value="Genomic_DNA"/>
</dbReference>
<comment type="caution">
    <text evidence="2">The sequence shown here is derived from an EMBL/GenBank/DDBJ whole genome shotgun (WGS) entry which is preliminary data.</text>
</comment>
<dbReference type="AlphaFoldDB" id="A0A150S9V3"/>
<sequence>MPLRDGESALDQIVLRLPDHGVEISNWTSYRFTQNFQIPTAAWSFTLPPSVAGGSYRSFDDPDSTGASGPGKELLTGIQTGARVEISLNDRLQCTGYVEKITSEVSPNGGTLYTIEGRDILGPVVDACIDPAYKFTSGSTILDCILGVLAPFGIDTVYTSDDLNVSVVTGLPKGASGTRQKVKVKIPKRVAKADGTIELQYDTRDSTVVVDARRRDLRRITVKQIKPKMGEGVFAFLDRILRRFGLMIWAAADGSGVVVDAPTFDTSTMAYKITHRNGLTNENNVLSGSVVRDVMGQPSLIVGFATGGGQTADKTRNKVIMVNELVAYDYNEDLNPEPIEVVQDIKARYKGAKVIPPRTEVIGLEFLGKHRPAPMFIKDDESYDMEQLEAFVRRKMAELQQKSLVATYEVAGHTYKNLPWGVNTMVDVFDEVQDVLEPMWCVEKTFKKSRAGGTTTTIKLIRPKTFQIN</sequence>
<dbReference type="SUPFAM" id="SSF69279">
    <property type="entry name" value="Phage tail proteins"/>
    <property type="match status" value="2"/>
</dbReference>
<evidence type="ECO:0000313" key="2">
    <source>
        <dbReference type="EMBL" id="KYF89283.1"/>
    </source>
</evidence>
<dbReference type="InterPro" id="IPR049354">
    <property type="entry name" value="GpP-like_N"/>
</dbReference>
<accession>A0A150S9V3</accession>
<reference evidence="2 3" key="1">
    <citation type="submission" date="2014-02" db="EMBL/GenBank/DDBJ databases">
        <title>The small core and large imbalanced accessory genome model reveals a collaborative survival strategy of Sorangium cellulosum strains in nature.</title>
        <authorList>
            <person name="Han K."/>
            <person name="Peng R."/>
            <person name="Blom J."/>
            <person name="Li Y.-Z."/>
        </authorList>
    </citation>
    <scope>NUCLEOTIDE SEQUENCE [LARGE SCALE GENOMIC DNA]</scope>
    <source>
        <strain evidence="2 3">So0149</strain>
    </source>
</reference>
<feature type="domain" description="Baseplate hub protein gp44-like N-terminal" evidence="1">
    <location>
        <begin position="20"/>
        <end position="119"/>
    </location>
</feature>
<evidence type="ECO:0000313" key="3">
    <source>
        <dbReference type="Proteomes" id="UP000075515"/>
    </source>
</evidence>
<evidence type="ECO:0000259" key="1">
    <source>
        <dbReference type="Pfam" id="PF21683"/>
    </source>
</evidence>
<dbReference type="Gene3D" id="2.30.300.10">
    <property type="entry name" value="Baseplate protein-like domain - beta roll fold"/>
    <property type="match status" value="2"/>
</dbReference>
<gene>
    <name evidence="2" type="ORF">BE18_22890</name>
</gene>
<dbReference type="Pfam" id="PF21683">
    <property type="entry name" value="GpP-like_1st"/>
    <property type="match status" value="1"/>
</dbReference>
<protein>
    <recommendedName>
        <fullName evidence="1">Baseplate hub protein gp44-like N-terminal domain-containing protein</fullName>
    </recommendedName>
</protein>
<proteinExistence type="predicted"/>
<name>A0A150S9V3_SORCE</name>
<dbReference type="Proteomes" id="UP000075515">
    <property type="component" value="Unassembled WGS sequence"/>
</dbReference>